<dbReference type="Proteomes" id="UP000266376">
    <property type="component" value="Unassembled WGS sequence"/>
</dbReference>
<dbReference type="AlphaFoldDB" id="A0A395XRW7"/>
<dbReference type="NCBIfam" id="TIGR00787">
    <property type="entry name" value="dctP"/>
    <property type="match status" value="1"/>
</dbReference>
<dbReference type="Gene3D" id="3.40.190.170">
    <property type="entry name" value="Bacterial extracellular solute-binding protein, family 7"/>
    <property type="match status" value="1"/>
</dbReference>
<dbReference type="SUPFAM" id="SSF53850">
    <property type="entry name" value="Periplasmic binding protein-like II"/>
    <property type="match status" value="1"/>
</dbReference>
<evidence type="ECO:0000256" key="1">
    <source>
        <dbReference type="ARBA" id="ARBA00022729"/>
    </source>
</evidence>
<dbReference type="PIRSF" id="PIRSF006470">
    <property type="entry name" value="DctB"/>
    <property type="match status" value="1"/>
</dbReference>
<proteinExistence type="predicted"/>
<dbReference type="GO" id="GO:0055085">
    <property type="term" value="P:transmembrane transport"/>
    <property type="evidence" value="ECO:0007669"/>
    <property type="project" value="InterPro"/>
</dbReference>
<dbReference type="NCBIfam" id="NF037995">
    <property type="entry name" value="TRAP_S1"/>
    <property type="match status" value="1"/>
</dbReference>
<dbReference type="Pfam" id="PF03480">
    <property type="entry name" value="DctP"/>
    <property type="match status" value="1"/>
</dbReference>
<reference evidence="2 3" key="1">
    <citation type="submission" date="2018-08" db="EMBL/GenBank/DDBJ databases">
        <title>A genome reference for cultivated species of the human gut microbiota.</title>
        <authorList>
            <person name="Zou Y."/>
            <person name="Xue W."/>
            <person name="Luo G."/>
        </authorList>
    </citation>
    <scope>NUCLEOTIDE SEQUENCE [LARGE SCALE GENOMIC DNA]</scope>
    <source>
        <strain evidence="2 3">AF12-11</strain>
    </source>
</reference>
<keyword evidence="1" id="KW-0732">Signal</keyword>
<name>A0A395XRW7_9FIRM</name>
<dbReference type="EMBL" id="QSAJ01000004">
    <property type="protein sequence ID" value="RGW55284.1"/>
    <property type="molecule type" value="Genomic_DNA"/>
</dbReference>
<dbReference type="InterPro" id="IPR018389">
    <property type="entry name" value="DctP_fam"/>
</dbReference>
<dbReference type="GO" id="GO:0030246">
    <property type="term" value="F:carbohydrate binding"/>
    <property type="evidence" value="ECO:0007669"/>
    <property type="project" value="TreeGrafter"/>
</dbReference>
<dbReference type="InterPro" id="IPR004682">
    <property type="entry name" value="TRAP_DctP"/>
</dbReference>
<dbReference type="GO" id="GO:0030288">
    <property type="term" value="C:outer membrane-bounded periplasmic space"/>
    <property type="evidence" value="ECO:0007669"/>
    <property type="project" value="InterPro"/>
</dbReference>
<dbReference type="InterPro" id="IPR038404">
    <property type="entry name" value="TRAP_DctP_sf"/>
</dbReference>
<dbReference type="PANTHER" id="PTHR33376">
    <property type="match status" value="1"/>
</dbReference>
<protein>
    <submittedName>
        <fullName evidence="2">TRAP transporter substrate-binding protein</fullName>
    </submittedName>
</protein>
<comment type="caution">
    <text evidence="2">The sequence shown here is derived from an EMBL/GenBank/DDBJ whole genome shotgun (WGS) entry which is preliminary data.</text>
</comment>
<dbReference type="PANTHER" id="PTHR33376:SF2">
    <property type="entry name" value="DICARBOXYLATE-BINDING PERIPLASMIC PROTEIN"/>
    <property type="match status" value="1"/>
</dbReference>
<evidence type="ECO:0000313" key="3">
    <source>
        <dbReference type="Proteomes" id="UP000266376"/>
    </source>
</evidence>
<accession>A0A395XRW7</accession>
<dbReference type="PROSITE" id="PS51257">
    <property type="entry name" value="PROKAR_LIPOPROTEIN"/>
    <property type="match status" value="1"/>
</dbReference>
<dbReference type="CDD" id="cd13671">
    <property type="entry name" value="PBP2_TRAP_SBP_like_3"/>
    <property type="match status" value="1"/>
</dbReference>
<organism evidence="2 3">
    <name type="scientific">Dorea formicigenerans</name>
    <dbReference type="NCBI Taxonomy" id="39486"/>
    <lineage>
        <taxon>Bacteria</taxon>
        <taxon>Bacillati</taxon>
        <taxon>Bacillota</taxon>
        <taxon>Clostridia</taxon>
        <taxon>Lachnospirales</taxon>
        <taxon>Lachnospiraceae</taxon>
        <taxon>Dorea</taxon>
    </lineage>
</organism>
<evidence type="ECO:0000313" key="2">
    <source>
        <dbReference type="EMBL" id="RGW55284.1"/>
    </source>
</evidence>
<gene>
    <name evidence="2" type="ORF">DWV67_02790</name>
</gene>
<sequence>MMKWKRIVSAAVCVCMAGMLITGCGSKSDSSSKKRIIRVALSQSEEHPEYKGMETFKKYVEEKLGDKYEVQLYPNELLGGQTKAIELTQTGAIDFTIAGTPNLEIFADVYEVFSMPYLFTSEDAYFAAMNDTDYMNKIYASTEDTGLQVVTWYNVGTRNFYAKKAINTPDDLKGLKMRVQQSPASIKMCNAFGAAASPMAFGEVYTAIQQGVIDGAENNELALTDNKHGEVAKYYSYTMHQMIPDVLIANYKLLNDMSEEDREVFEEAARLSTETELKDWETDVETAKKTATEDMGVQFIYPDISLFKDKVKNVQKEMLEDNPNIKDLYEHIQKYNKQYEGEGK</sequence>